<evidence type="ECO:0000259" key="1">
    <source>
        <dbReference type="Pfam" id="PF10756"/>
    </source>
</evidence>
<dbReference type="Pfam" id="PF10756">
    <property type="entry name" value="bPH_6"/>
    <property type="match status" value="1"/>
</dbReference>
<feature type="domain" description="Low molecular weight protein antigen 6 PH" evidence="1">
    <location>
        <begin position="61"/>
        <end position="121"/>
    </location>
</feature>
<gene>
    <name evidence="2" type="ORF">CMC5_071450</name>
</gene>
<sequence length="130" mass="14499">MIALVVQGFAFAAMALLVVTFLLADRREWPQMLSDWSLWLVPFILLVTSELLRRTTSRRLVIVHEQGVTFPEGRGSRSVRWEAIERVVQEPASLRLKLREGGEIDLPAAVAKSPAVREALRAGVNDPKPG</sequence>
<name>A0A0K1EQI2_CHOCO</name>
<dbReference type="EMBL" id="CP012159">
    <property type="protein sequence ID" value="AKT42917.1"/>
    <property type="molecule type" value="Genomic_DNA"/>
</dbReference>
<keyword evidence="3" id="KW-1185">Reference proteome</keyword>
<evidence type="ECO:0000313" key="3">
    <source>
        <dbReference type="Proteomes" id="UP000067626"/>
    </source>
</evidence>
<organism evidence="2 3">
    <name type="scientific">Chondromyces crocatus</name>
    <dbReference type="NCBI Taxonomy" id="52"/>
    <lineage>
        <taxon>Bacteria</taxon>
        <taxon>Pseudomonadati</taxon>
        <taxon>Myxococcota</taxon>
        <taxon>Polyangia</taxon>
        <taxon>Polyangiales</taxon>
        <taxon>Polyangiaceae</taxon>
        <taxon>Chondromyces</taxon>
    </lineage>
</organism>
<dbReference type="InterPro" id="IPR019692">
    <property type="entry name" value="CFP-6_PH"/>
</dbReference>
<reference evidence="2 3" key="1">
    <citation type="submission" date="2015-07" db="EMBL/GenBank/DDBJ databases">
        <title>Genome analysis of myxobacterium Chondromyces crocatus Cm c5 reveals a high potential for natural compound synthesis and the genetic basis for the loss of fruiting body formation.</title>
        <authorList>
            <person name="Zaburannyi N."/>
            <person name="Bunk B."/>
            <person name="Maier J."/>
            <person name="Overmann J."/>
            <person name="Mueller R."/>
        </authorList>
    </citation>
    <scope>NUCLEOTIDE SEQUENCE [LARGE SCALE GENOMIC DNA]</scope>
    <source>
        <strain evidence="2 3">Cm c5</strain>
    </source>
</reference>
<evidence type="ECO:0000313" key="2">
    <source>
        <dbReference type="EMBL" id="AKT42917.1"/>
    </source>
</evidence>
<dbReference type="AlphaFoldDB" id="A0A0K1EQI2"/>
<proteinExistence type="predicted"/>
<dbReference type="Proteomes" id="UP000067626">
    <property type="component" value="Chromosome"/>
</dbReference>
<dbReference type="KEGG" id="ccro:CMC5_071450"/>
<protein>
    <recommendedName>
        <fullName evidence="1">Low molecular weight protein antigen 6 PH domain-containing protein</fullName>
    </recommendedName>
</protein>
<accession>A0A0K1EQI2</accession>